<evidence type="ECO:0000313" key="4">
    <source>
        <dbReference type="Proteomes" id="UP000886780"/>
    </source>
</evidence>
<evidence type="ECO:0000313" key="3">
    <source>
        <dbReference type="EMBL" id="HIX52153.1"/>
    </source>
</evidence>
<feature type="chain" id="PRO_5039116477" evidence="1">
    <location>
        <begin position="22"/>
        <end position="304"/>
    </location>
</feature>
<organism evidence="3 4">
    <name type="scientific">Candidatus Lachnoclostridium stercoripullorum</name>
    <dbReference type="NCBI Taxonomy" id="2838635"/>
    <lineage>
        <taxon>Bacteria</taxon>
        <taxon>Bacillati</taxon>
        <taxon>Bacillota</taxon>
        <taxon>Clostridia</taxon>
        <taxon>Lachnospirales</taxon>
        <taxon>Lachnospiraceae</taxon>
    </lineage>
</organism>
<dbReference type="GO" id="GO:0030435">
    <property type="term" value="P:sporulation resulting in formation of a cellular spore"/>
    <property type="evidence" value="ECO:0007669"/>
    <property type="project" value="InterPro"/>
</dbReference>
<dbReference type="InterPro" id="IPR013486">
    <property type="entry name" value="SpoIID/LytB"/>
</dbReference>
<evidence type="ECO:0000259" key="2">
    <source>
        <dbReference type="Pfam" id="PF08486"/>
    </source>
</evidence>
<dbReference type="NCBIfam" id="TIGR02669">
    <property type="entry name" value="SpoIID_LytB"/>
    <property type="match status" value="1"/>
</dbReference>
<sequence>MGKLAAAAAFALLFPYAVTLAWTGSVEGEKNDPEAGEERRILLDRGDTPAYMGLEDYLPGVLAVQIPADREMEALKAQAVIARTYICSRMGEEREIPESALDLDYLDSGQLAELWGDQAAEYYGRLEQAAEETAGTVITWEGELIEPLFHRVSAGSTRSGGEGYPYLEAAECPEDRLADGYLQAVPFSREEFAERIREIPESGEVSAGDLPQGIQILRTDGAGYVEEIQIGTGSYTGEEVQYALNLASPSFAVEEYDGGLRVITRGVGHGYGLSQQEAERMAENGSSAEEILQYFYKNISLNSV</sequence>
<proteinExistence type="predicted"/>
<accession>A0A9D1W4P0</accession>
<dbReference type="AlphaFoldDB" id="A0A9D1W4P0"/>
<feature type="signal peptide" evidence="1">
    <location>
        <begin position="1"/>
        <end position="21"/>
    </location>
</feature>
<evidence type="ECO:0000256" key="1">
    <source>
        <dbReference type="SAM" id="SignalP"/>
    </source>
</evidence>
<reference evidence="3" key="2">
    <citation type="submission" date="2021-04" db="EMBL/GenBank/DDBJ databases">
        <authorList>
            <person name="Gilroy R."/>
        </authorList>
    </citation>
    <scope>NUCLEOTIDE SEQUENCE</scope>
    <source>
        <strain evidence="3">ChiGjej4B4-12881</strain>
    </source>
</reference>
<comment type="caution">
    <text evidence="3">The sequence shown here is derived from an EMBL/GenBank/DDBJ whole genome shotgun (WGS) entry which is preliminary data.</text>
</comment>
<dbReference type="Pfam" id="PF08486">
    <property type="entry name" value="SpoIID"/>
    <property type="match status" value="1"/>
</dbReference>
<protein>
    <submittedName>
        <fullName evidence="3">SpoIID/LytB domain-containing protein</fullName>
    </submittedName>
</protein>
<reference evidence="3" key="1">
    <citation type="journal article" date="2021" name="PeerJ">
        <title>Extensive microbial diversity within the chicken gut microbiome revealed by metagenomics and culture.</title>
        <authorList>
            <person name="Gilroy R."/>
            <person name="Ravi A."/>
            <person name="Getino M."/>
            <person name="Pursley I."/>
            <person name="Horton D.L."/>
            <person name="Alikhan N.F."/>
            <person name="Baker D."/>
            <person name="Gharbi K."/>
            <person name="Hall N."/>
            <person name="Watson M."/>
            <person name="Adriaenssens E.M."/>
            <person name="Foster-Nyarko E."/>
            <person name="Jarju S."/>
            <person name="Secka A."/>
            <person name="Antonio M."/>
            <person name="Oren A."/>
            <person name="Chaudhuri R.R."/>
            <person name="La Ragione R."/>
            <person name="Hildebrand F."/>
            <person name="Pallen M.J."/>
        </authorList>
    </citation>
    <scope>NUCLEOTIDE SEQUENCE</scope>
    <source>
        <strain evidence="3">ChiGjej4B4-12881</strain>
    </source>
</reference>
<keyword evidence="1" id="KW-0732">Signal</keyword>
<gene>
    <name evidence="3" type="ORF">IAA28_05050</name>
</gene>
<dbReference type="EMBL" id="DXEU01000090">
    <property type="protein sequence ID" value="HIX52153.1"/>
    <property type="molecule type" value="Genomic_DNA"/>
</dbReference>
<feature type="domain" description="Sporulation stage II protein D amidase enhancer LytB N-terminal" evidence="2">
    <location>
        <begin position="51"/>
        <end position="140"/>
    </location>
</feature>
<dbReference type="Proteomes" id="UP000886780">
    <property type="component" value="Unassembled WGS sequence"/>
</dbReference>
<name>A0A9D1W4P0_9FIRM</name>
<dbReference type="InterPro" id="IPR013693">
    <property type="entry name" value="SpoIID/LytB_N"/>
</dbReference>